<feature type="compositionally biased region" description="Gly residues" evidence="1">
    <location>
        <begin position="8"/>
        <end position="17"/>
    </location>
</feature>
<dbReference type="Gene3D" id="3.30.710.10">
    <property type="entry name" value="Potassium Channel Kv1.1, Chain A"/>
    <property type="match status" value="1"/>
</dbReference>
<dbReference type="HOGENOM" id="CLU_888581_0_0_1"/>
<reference evidence="3 4" key="1">
    <citation type="journal article" date="2012" name="Science">
        <title>The Paleozoic origin of enzymatic lignin decomposition reconstructed from 31 fungal genomes.</title>
        <authorList>
            <person name="Floudas D."/>
            <person name="Binder M."/>
            <person name="Riley R."/>
            <person name="Barry K."/>
            <person name="Blanchette R.A."/>
            <person name="Henrissat B."/>
            <person name="Martinez A.T."/>
            <person name="Otillar R."/>
            <person name="Spatafora J.W."/>
            <person name="Yadav J.S."/>
            <person name="Aerts A."/>
            <person name="Benoit I."/>
            <person name="Boyd A."/>
            <person name="Carlson A."/>
            <person name="Copeland A."/>
            <person name="Coutinho P.M."/>
            <person name="de Vries R.P."/>
            <person name="Ferreira P."/>
            <person name="Findley K."/>
            <person name="Foster B."/>
            <person name="Gaskell J."/>
            <person name="Glotzer D."/>
            <person name="Gorecki P."/>
            <person name="Heitman J."/>
            <person name="Hesse C."/>
            <person name="Hori C."/>
            <person name="Igarashi K."/>
            <person name="Jurgens J.A."/>
            <person name="Kallen N."/>
            <person name="Kersten P."/>
            <person name="Kohler A."/>
            <person name="Kuees U."/>
            <person name="Kumar T.K.A."/>
            <person name="Kuo A."/>
            <person name="LaButti K."/>
            <person name="Larrondo L.F."/>
            <person name="Lindquist E."/>
            <person name="Ling A."/>
            <person name="Lombard V."/>
            <person name="Lucas S."/>
            <person name="Lundell T."/>
            <person name="Martin R."/>
            <person name="McLaughlin D.J."/>
            <person name="Morgenstern I."/>
            <person name="Morin E."/>
            <person name="Murat C."/>
            <person name="Nagy L.G."/>
            <person name="Nolan M."/>
            <person name="Ohm R.A."/>
            <person name="Patyshakuliyeva A."/>
            <person name="Rokas A."/>
            <person name="Ruiz-Duenas F.J."/>
            <person name="Sabat G."/>
            <person name="Salamov A."/>
            <person name="Samejima M."/>
            <person name="Schmutz J."/>
            <person name="Slot J.C."/>
            <person name="St John F."/>
            <person name="Stenlid J."/>
            <person name="Sun H."/>
            <person name="Sun S."/>
            <person name="Syed K."/>
            <person name="Tsang A."/>
            <person name="Wiebenga A."/>
            <person name="Young D."/>
            <person name="Pisabarro A."/>
            <person name="Eastwood D.C."/>
            <person name="Martin F."/>
            <person name="Cullen D."/>
            <person name="Grigoriev I.V."/>
            <person name="Hibbett D.S."/>
        </authorList>
    </citation>
    <scope>NUCLEOTIDE SEQUENCE [LARGE SCALE GENOMIC DNA]</scope>
    <source>
        <strain evidence="3 4">DJM-731 SS1</strain>
    </source>
</reference>
<protein>
    <recommendedName>
        <fullName evidence="2">BTB domain-containing protein</fullName>
    </recommendedName>
</protein>
<dbReference type="OrthoDB" id="3199068at2759"/>
<dbReference type="GeneID" id="63688532"/>
<sequence>MKLDHAENGGGSVGGEGQKPAEEGVHRHPKWYFSDGSIVLRIENTLYNLHQSFLSCSSVFRGMFALPPSAEQEGGSDENPVVLSEDRAEFDVLLEFLYPSLDFSISSYAMDTLCMLLRLADKYDFADIRMHVVHQLLAPVNPHNLSWQRSLDLGTRHGTPQLVVAGSVGICLQSTPLDVEDLRVIAYAFPEDDRVAALLHARDKARDHLYTKAFADHHSQVCTSECRSLQRISQHLRVVLRDPAVCGGEKTFPGAVKKLFLRRDTQGMMGPSLWNCSKCVEQADALVERVLNTAAMRELVQEVMPWCRSIKPLPRGQGVLVL</sequence>
<evidence type="ECO:0000313" key="4">
    <source>
        <dbReference type="Proteomes" id="UP000030653"/>
    </source>
</evidence>
<dbReference type="EMBL" id="JH795870">
    <property type="protein sequence ID" value="EJT99392.1"/>
    <property type="molecule type" value="Genomic_DNA"/>
</dbReference>
<accession>M5G6K0</accession>
<organism evidence="3 4">
    <name type="scientific">Dacryopinax primogenitus (strain DJM 731)</name>
    <name type="common">Brown rot fungus</name>
    <dbReference type="NCBI Taxonomy" id="1858805"/>
    <lineage>
        <taxon>Eukaryota</taxon>
        <taxon>Fungi</taxon>
        <taxon>Dikarya</taxon>
        <taxon>Basidiomycota</taxon>
        <taxon>Agaricomycotina</taxon>
        <taxon>Dacrymycetes</taxon>
        <taxon>Dacrymycetales</taxon>
        <taxon>Dacrymycetaceae</taxon>
        <taxon>Dacryopinax</taxon>
    </lineage>
</organism>
<evidence type="ECO:0000313" key="3">
    <source>
        <dbReference type="EMBL" id="EJT99392.1"/>
    </source>
</evidence>
<dbReference type="SMART" id="SM00225">
    <property type="entry name" value="BTB"/>
    <property type="match status" value="1"/>
</dbReference>
<evidence type="ECO:0000256" key="1">
    <source>
        <dbReference type="SAM" id="MobiDB-lite"/>
    </source>
</evidence>
<evidence type="ECO:0000259" key="2">
    <source>
        <dbReference type="PROSITE" id="PS50097"/>
    </source>
</evidence>
<dbReference type="PROSITE" id="PS50097">
    <property type="entry name" value="BTB"/>
    <property type="match status" value="1"/>
</dbReference>
<name>M5G6K0_DACPD</name>
<dbReference type="Pfam" id="PF00651">
    <property type="entry name" value="BTB"/>
    <property type="match status" value="1"/>
</dbReference>
<dbReference type="SUPFAM" id="SSF54695">
    <property type="entry name" value="POZ domain"/>
    <property type="match status" value="1"/>
</dbReference>
<dbReference type="Proteomes" id="UP000030653">
    <property type="component" value="Unassembled WGS sequence"/>
</dbReference>
<dbReference type="RefSeq" id="XP_040626290.1">
    <property type="nucleotide sequence ID" value="XM_040773470.1"/>
</dbReference>
<proteinExistence type="predicted"/>
<gene>
    <name evidence="3" type="ORF">DACRYDRAFT_23936</name>
</gene>
<dbReference type="InterPro" id="IPR011333">
    <property type="entry name" value="SKP1/BTB/POZ_sf"/>
</dbReference>
<dbReference type="AlphaFoldDB" id="M5G6K0"/>
<feature type="region of interest" description="Disordered" evidence="1">
    <location>
        <begin position="1"/>
        <end position="23"/>
    </location>
</feature>
<feature type="domain" description="BTB" evidence="2">
    <location>
        <begin position="36"/>
        <end position="98"/>
    </location>
</feature>
<dbReference type="InterPro" id="IPR000210">
    <property type="entry name" value="BTB/POZ_dom"/>
</dbReference>
<keyword evidence="4" id="KW-1185">Reference proteome</keyword>